<proteinExistence type="predicted"/>
<dbReference type="PATRIC" id="fig|1229205.11.peg.2152"/>
<gene>
    <name evidence="1" type="ORF">BUPH_06616</name>
</gene>
<dbReference type="KEGG" id="bpx:BUPH_06616"/>
<organism evidence="1 2">
    <name type="scientific">Paraburkholderia phenoliruptrix BR3459a</name>
    <dbReference type="NCBI Taxonomy" id="1229205"/>
    <lineage>
        <taxon>Bacteria</taxon>
        <taxon>Pseudomonadati</taxon>
        <taxon>Pseudomonadota</taxon>
        <taxon>Betaproteobacteria</taxon>
        <taxon>Burkholderiales</taxon>
        <taxon>Burkholderiaceae</taxon>
        <taxon>Paraburkholderia</taxon>
    </lineage>
</organism>
<evidence type="ECO:0000313" key="1">
    <source>
        <dbReference type="EMBL" id="AFT86014.1"/>
    </source>
</evidence>
<reference evidence="1 2" key="1">
    <citation type="journal article" date="2012" name="J. Bacteriol.">
        <title>Complete Genome Sequence of Burkholderia phenoliruptrix BR3459a (CLA1), a Heat-Tolerant, Nitrogen-Fixing Symbiont of Mimosa flocculosa.</title>
        <authorList>
            <person name="de Oliveira Cunha C."/>
            <person name="Goda Zuleta L.F."/>
            <person name="Paula de Almeida L.G."/>
            <person name="Prioli Ciapina L."/>
            <person name="Lustrino Borges W."/>
            <person name="Pitard R.M."/>
            <person name="Baldani J.I."/>
            <person name="Straliotto R."/>
            <person name="de Faria S.M."/>
            <person name="Hungria M."/>
            <person name="Sousa Cavada B."/>
            <person name="Mercante F.M."/>
            <person name="Ribeiro de Vasconcelos A.T."/>
        </authorList>
    </citation>
    <scope>NUCLEOTIDE SEQUENCE [LARGE SCALE GENOMIC DNA]</scope>
    <source>
        <strain evidence="1 2">BR3459a</strain>
    </source>
</reference>
<accession>K0DRF0</accession>
<evidence type="ECO:0000313" key="2">
    <source>
        <dbReference type="Proteomes" id="UP000010105"/>
    </source>
</evidence>
<sequence>MSRKSSQRSRPPLGKSMLLPLPPARIQALSLEHHLAVETIASGHGNVDLLVCLLKAVYTAWYLRAETPAGEDIRPFQRAEAGLERCIARAERGETWAMFDADKTAIEEVLVLHDRQLATAPAHRFLTALDNLNRFAVEGLKSPIPPLPAPPP</sequence>
<dbReference type="EMBL" id="CP003863">
    <property type="protein sequence ID" value="AFT86014.1"/>
    <property type="molecule type" value="Genomic_DNA"/>
</dbReference>
<protein>
    <recommendedName>
        <fullName evidence="3">Fis family transcriptional regulator</fullName>
    </recommendedName>
</protein>
<evidence type="ECO:0008006" key="3">
    <source>
        <dbReference type="Google" id="ProtNLM"/>
    </source>
</evidence>
<dbReference type="HOGENOM" id="CLU_109720_3_0_4"/>
<name>K0DRF0_9BURK</name>
<dbReference type="AlphaFoldDB" id="K0DRF0"/>
<dbReference type="Proteomes" id="UP000010105">
    <property type="component" value="Chromosome 1"/>
</dbReference>
<dbReference type="eggNOG" id="ENOG50316UE">
    <property type="taxonomic scope" value="Bacteria"/>
</dbReference>